<name>L1I9Y2_GUITC</name>
<keyword evidence="3" id="KW-0812">Transmembrane</keyword>
<evidence type="ECO:0000256" key="5">
    <source>
        <dbReference type="ARBA" id="ARBA00023136"/>
    </source>
</evidence>
<dbReference type="Proteomes" id="UP000011087">
    <property type="component" value="Unassembled WGS sequence"/>
</dbReference>
<dbReference type="STRING" id="905079.L1I9Y2"/>
<proteinExistence type="inferred from homology"/>
<dbReference type="GO" id="GO:0016020">
    <property type="term" value="C:membrane"/>
    <property type="evidence" value="ECO:0007669"/>
    <property type="project" value="UniProtKB-SubCell"/>
</dbReference>
<keyword evidence="5" id="KW-0472">Membrane</keyword>
<dbReference type="HOGENOM" id="CLU_704842_0_0_1"/>
<dbReference type="PANTHER" id="PTHR11266:SF80">
    <property type="entry name" value="PEROXISOMAL MEMBRANE PROTEIN 2"/>
    <property type="match status" value="1"/>
</dbReference>
<comment type="subcellular location">
    <subcellularLocation>
        <location evidence="1">Membrane</location>
        <topology evidence="1">Multi-pass membrane protein</topology>
    </subcellularLocation>
</comment>
<dbReference type="Pfam" id="PF04117">
    <property type="entry name" value="Mpv17_PMP22"/>
    <property type="match status" value="1"/>
</dbReference>
<reference evidence="7" key="3">
    <citation type="submission" date="2015-06" db="UniProtKB">
        <authorList>
            <consortium name="EnsemblProtists"/>
        </authorList>
    </citation>
    <scope>IDENTIFICATION</scope>
</reference>
<gene>
    <name evidence="6" type="ORF">GUITHDRAFT_120774</name>
</gene>
<reference evidence="8" key="2">
    <citation type="submission" date="2012-11" db="EMBL/GenBank/DDBJ databases">
        <authorList>
            <person name="Kuo A."/>
            <person name="Curtis B.A."/>
            <person name="Tanifuji G."/>
            <person name="Burki F."/>
            <person name="Gruber A."/>
            <person name="Irimia M."/>
            <person name="Maruyama S."/>
            <person name="Arias M.C."/>
            <person name="Ball S.G."/>
            <person name="Gile G.H."/>
            <person name="Hirakawa Y."/>
            <person name="Hopkins J.F."/>
            <person name="Rensing S.A."/>
            <person name="Schmutz J."/>
            <person name="Symeonidi A."/>
            <person name="Elias M."/>
            <person name="Eveleigh R.J."/>
            <person name="Herman E.K."/>
            <person name="Klute M.J."/>
            <person name="Nakayama T."/>
            <person name="Obornik M."/>
            <person name="Reyes-Prieto A."/>
            <person name="Armbrust E.V."/>
            <person name="Aves S.J."/>
            <person name="Beiko R.G."/>
            <person name="Coutinho P."/>
            <person name="Dacks J.B."/>
            <person name="Durnford D.G."/>
            <person name="Fast N.M."/>
            <person name="Green B.R."/>
            <person name="Grisdale C."/>
            <person name="Hempe F."/>
            <person name="Henrissat B."/>
            <person name="Hoppner M.P."/>
            <person name="Ishida K.-I."/>
            <person name="Kim E."/>
            <person name="Koreny L."/>
            <person name="Kroth P.G."/>
            <person name="Liu Y."/>
            <person name="Malik S.-B."/>
            <person name="Maier U.G."/>
            <person name="McRose D."/>
            <person name="Mock T."/>
            <person name="Neilson J.A."/>
            <person name="Onodera N.T."/>
            <person name="Poole A.M."/>
            <person name="Pritham E.J."/>
            <person name="Richards T.A."/>
            <person name="Rocap G."/>
            <person name="Roy S.W."/>
            <person name="Sarai C."/>
            <person name="Schaack S."/>
            <person name="Shirato S."/>
            <person name="Slamovits C.H."/>
            <person name="Spencer D.F."/>
            <person name="Suzuki S."/>
            <person name="Worden A.Z."/>
            <person name="Zauner S."/>
            <person name="Barry K."/>
            <person name="Bell C."/>
            <person name="Bharti A.K."/>
            <person name="Crow J.A."/>
            <person name="Grimwood J."/>
            <person name="Kramer R."/>
            <person name="Lindquist E."/>
            <person name="Lucas S."/>
            <person name="Salamov A."/>
            <person name="McFadden G.I."/>
            <person name="Lane C.E."/>
            <person name="Keeling P.J."/>
            <person name="Gray M.W."/>
            <person name="Grigoriev I.V."/>
            <person name="Archibald J.M."/>
        </authorList>
    </citation>
    <scope>NUCLEOTIDE SEQUENCE</scope>
    <source>
        <strain evidence="8">CCMP2712</strain>
    </source>
</reference>
<dbReference type="OrthoDB" id="430207at2759"/>
<dbReference type="GO" id="GO:0005737">
    <property type="term" value="C:cytoplasm"/>
    <property type="evidence" value="ECO:0007669"/>
    <property type="project" value="TreeGrafter"/>
</dbReference>
<dbReference type="PANTHER" id="PTHR11266">
    <property type="entry name" value="PEROXISOMAL MEMBRANE PROTEIN 2, PXMP2 MPV17"/>
    <property type="match status" value="1"/>
</dbReference>
<comment type="similarity">
    <text evidence="2">Belongs to the peroxisomal membrane protein PXMP2/4 family.</text>
</comment>
<dbReference type="KEGG" id="gtt:GUITHDRAFT_120774"/>
<sequence length="392" mass="42570">MLYPRISSLSIARRHGNTRVQNSIATYTSISGPVCVRRPLPIKAWPATTSKTFLPTVASKDLSSTSATEMANACTVSETVQTPESSITPERASQALFTTATAGMMSAIVVCNFPGSEEVALNSETLIMMVRNVPLAISCSALGDLVAQKLSGVTKIDWKRTVNAGAIGTVLAGFGTTVWLSNLNMLFPREMVGFDSLGKFNALLVKVVFDSATWGTFMNSANIVLRRLAGGDSLSEAYSSWKNTIMAVTKSEFKFWPAWGAMVYTAIPVEEQVNAFAVGGLIWNVYLSWMSNSKAAQATGSRKAKYGKPVGLSFPSKCTFELKPLMGARSTLQHFMACDSVLRSLNGGNDRLKSNALRPKHSHQARISSHVGAKTTRQQKFSWRKLHFGEVF</sequence>
<dbReference type="RefSeq" id="XP_005820018.1">
    <property type="nucleotide sequence ID" value="XM_005819961.1"/>
</dbReference>
<evidence type="ECO:0000313" key="8">
    <source>
        <dbReference type="Proteomes" id="UP000011087"/>
    </source>
</evidence>
<evidence type="ECO:0000313" key="6">
    <source>
        <dbReference type="EMBL" id="EKX33038.1"/>
    </source>
</evidence>
<dbReference type="EnsemblProtists" id="EKX33038">
    <property type="protein sequence ID" value="EKX33038"/>
    <property type="gene ID" value="GUITHDRAFT_120774"/>
</dbReference>
<dbReference type="EMBL" id="JH993159">
    <property type="protein sequence ID" value="EKX33038.1"/>
    <property type="molecule type" value="Genomic_DNA"/>
</dbReference>
<evidence type="ECO:0000256" key="4">
    <source>
        <dbReference type="ARBA" id="ARBA00022989"/>
    </source>
</evidence>
<evidence type="ECO:0000256" key="3">
    <source>
        <dbReference type="ARBA" id="ARBA00022692"/>
    </source>
</evidence>
<dbReference type="PaxDb" id="55529-EKX33038"/>
<evidence type="ECO:0000256" key="1">
    <source>
        <dbReference type="ARBA" id="ARBA00004141"/>
    </source>
</evidence>
<dbReference type="InterPro" id="IPR007248">
    <property type="entry name" value="Mpv17_PMP22"/>
</dbReference>
<dbReference type="GeneID" id="17289761"/>
<evidence type="ECO:0000256" key="2">
    <source>
        <dbReference type="ARBA" id="ARBA00006824"/>
    </source>
</evidence>
<keyword evidence="8" id="KW-1185">Reference proteome</keyword>
<dbReference type="AlphaFoldDB" id="L1I9Y2"/>
<protein>
    <submittedName>
        <fullName evidence="6 7">Uncharacterized protein</fullName>
    </submittedName>
</protein>
<evidence type="ECO:0000313" key="7">
    <source>
        <dbReference type="EnsemblProtists" id="EKX33038"/>
    </source>
</evidence>
<reference evidence="6 8" key="1">
    <citation type="journal article" date="2012" name="Nature">
        <title>Algal genomes reveal evolutionary mosaicism and the fate of nucleomorphs.</title>
        <authorList>
            <consortium name="DOE Joint Genome Institute"/>
            <person name="Curtis B.A."/>
            <person name="Tanifuji G."/>
            <person name="Burki F."/>
            <person name="Gruber A."/>
            <person name="Irimia M."/>
            <person name="Maruyama S."/>
            <person name="Arias M.C."/>
            <person name="Ball S.G."/>
            <person name="Gile G.H."/>
            <person name="Hirakawa Y."/>
            <person name="Hopkins J.F."/>
            <person name="Kuo A."/>
            <person name="Rensing S.A."/>
            <person name="Schmutz J."/>
            <person name="Symeonidi A."/>
            <person name="Elias M."/>
            <person name="Eveleigh R.J."/>
            <person name="Herman E.K."/>
            <person name="Klute M.J."/>
            <person name="Nakayama T."/>
            <person name="Obornik M."/>
            <person name="Reyes-Prieto A."/>
            <person name="Armbrust E.V."/>
            <person name="Aves S.J."/>
            <person name="Beiko R.G."/>
            <person name="Coutinho P."/>
            <person name="Dacks J.B."/>
            <person name="Durnford D.G."/>
            <person name="Fast N.M."/>
            <person name="Green B.R."/>
            <person name="Grisdale C.J."/>
            <person name="Hempel F."/>
            <person name="Henrissat B."/>
            <person name="Hoppner M.P."/>
            <person name="Ishida K."/>
            <person name="Kim E."/>
            <person name="Koreny L."/>
            <person name="Kroth P.G."/>
            <person name="Liu Y."/>
            <person name="Malik S.B."/>
            <person name="Maier U.G."/>
            <person name="McRose D."/>
            <person name="Mock T."/>
            <person name="Neilson J.A."/>
            <person name="Onodera N.T."/>
            <person name="Poole A.M."/>
            <person name="Pritham E.J."/>
            <person name="Richards T.A."/>
            <person name="Rocap G."/>
            <person name="Roy S.W."/>
            <person name="Sarai C."/>
            <person name="Schaack S."/>
            <person name="Shirato S."/>
            <person name="Slamovits C.H."/>
            <person name="Spencer D.F."/>
            <person name="Suzuki S."/>
            <person name="Worden A.Z."/>
            <person name="Zauner S."/>
            <person name="Barry K."/>
            <person name="Bell C."/>
            <person name="Bharti A.K."/>
            <person name="Crow J.A."/>
            <person name="Grimwood J."/>
            <person name="Kramer R."/>
            <person name="Lindquist E."/>
            <person name="Lucas S."/>
            <person name="Salamov A."/>
            <person name="McFadden G.I."/>
            <person name="Lane C.E."/>
            <person name="Keeling P.J."/>
            <person name="Gray M.W."/>
            <person name="Grigoriev I.V."/>
            <person name="Archibald J.M."/>
        </authorList>
    </citation>
    <scope>NUCLEOTIDE SEQUENCE</scope>
    <source>
        <strain evidence="6 8">CCMP2712</strain>
    </source>
</reference>
<keyword evidence="4" id="KW-1133">Transmembrane helix</keyword>
<accession>L1I9Y2</accession>
<organism evidence="6">
    <name type="scientific">Guillardia theta (strain CCMP2712)</name>
    <name type="common">Cryptophyte</name>
    <dbReference type="NCBI Taxonomy" id="905079"/>
    <lineage>
        <taxon>Eukaryota</taxon>
        <taxon>Cryptophyceae</taxon>
        <taxon>Pyrenomonadales</taxon>
        <taxon>Geminigeraceae</taxon>
        <taxon>Guillardia</taxon>
    </lineage>
</organism>